<dbReference type="Pfam" id="PF00665">
    <property type="entry name" value="rve"/>
    <property type="match status" value="1"/>
</dbReference>
<dbReference type="SUPFAM" id="SSF53098">
    <property type="entry name" value="Ribonuclease H-like"/>
    <property type="match status" value="1"/>
</dbReference>
<dbReference type="InterPro" id="IPR012337">
    <property type="entry name" value="RNaseH-like_sf"/>
</dbReference>
<keyword evidence="1" id="KW-0479">Metal-binding</keyword>
<reference evidence="5" key="1">
    <citation type="submission" date="2021-10" db="EMBL/GenBank/DDBJ databases">
        <title>Tropical sea cucumber genome reveals ecological adaptation and Cuvierian tubules defense mechanism.</title>
        <authorList>
            <person name="Chen T."/>
        </authorList>
    </citation>
    <scope>NUCLEOTIDE SEQUENCE</scope>
    <source>
        <strain evidence="5">Nanhai2018</strain>
        <tissue evidence="5">Muscle</tissue>
    </source>
</reference>
<dbReference type="Gene3D" id="1.10.340.70">
    <property type="match status" value="1"/>
</dbReference>
<name>A0A9Q1C794_HOLLE</name>
<dbReference type="InterPro" id="IPR038269">
    <property type="entry name" value="SCAN_sf"/>
</dbReference>
<dbReference type="PROSITE" id="PS50158">
    <property type="entry name" value="ZF_CCHC"/>
    <property type="match status" value="1"/>
</dbReference>
<feature type="compositionally biased region" description="Polar residues" evidence="2">
    <location>
        <begin position="451"/>
        <end position="461"/>
    </location>
</feature>
<evidence type="ECO:0000256" key="1">
    <source>
        <dbReference type="PROSITE-ProRule" id="PRU00047"/>
    </source>
</evidence>
<feature type="compositionally biased region" description="Basic and acidic residues" evidence="2">
    <location>
        <begin position="22"/>
        <end position="61"/>
    </location>
</feature>
<dbReference type="PANTHER" id="PTHR46888">
    <property type="entry name" value="ZINC KNUCKLE DOMAINCONTAINING PROTEIN-RELATED"/>
    <property type="match status" value="1"/>
</dbReference>
<dbReference type="InterPro" id="IPR036397">
    <property type="entry name" value="RNaseH_sf"/>
</dbReference>
<keyword evidence="6" id="KW-1185">Reference proteome</keyword>
<evidence type="ECO:0000256" key="2">
    <source>
        <dbReference type="SAM" id="MobiDB-lite"/>
    </source>
</evidence>
<dbReference type="InterPro" id="IPR041588">
    <property type="entry name" value="Integrase_H2C2"/>
</dbReference>
<feature type="region of interest" description="Disordered" evidence="2">
    <location>
        <begin position="437"/>
        <end position="485"/>
    </location>
</feature>
<evidence type="ECO:0000259" key="4">
    <source>
        <dbReference type="PROSITE" id="PS50994"/>
    </source>
</evidence>
<feature type="compositionally biased region" description="Basic residues" evidence="2">
    <location>
        <begin position="470"/>
        <end position="479"/>
    </location>
</feature>
<keyword evidence="1" id="KW-0862">Zinc</keyword>
<dbReference type="SMART" id="SM00343">
    <property type="entry name" value="ZnF_C2HC"/>
    <property type="match status" value="1"/>
</dbReference>
<dbReference type="InterPro" id="IPR036875">
    <property type="entry name" value="Znf_CCHC_sf"/>
</dbReference>
<dbReference type="Gene3D" id="3.30.420.10">
    <property type="entry name" value="Ribonuclease H-like superfamily/Ribonuclease H"/>
    <property type="match status" value="1"/>
</dbReference>
<dbReference type="PANTHER" id="PTHR46888:SF1">
    <property type="entry name" value="RIBONUCLEASE H"/>
    <property type="match status" value="1"/>
</dbReference>
<dbReference type="GO" id="GO:0008270">
    <property type="term" value="F:zinc ion binding"/>
    <property type="evidence" value="ECO:0007669"/>
    <property type="project" value="UniProtKB-KW"/>
</dbReference>
<dbReference type="Gene3D" id="1.10.4020.10">
    <property type="entry name" value="DNA breaking-rejoining enzymes"/>
    <property type="match status" value="1"/>
</dbReference>
<feature type="compositionally biased region" description="Polar residues" evidence="2">
    <location>
        <begin position="245"/>
        <end position="255"/>
    </location>
</feature>
<dbReference type="FunFam" id="1.10.340.70:FF:000001">
    <property type="entry name" value="Retrovirus-related Pol polyprotein from transposon gypsy-like Protein"/>
    <property type="match status" value="1"/>
</dbReference>
<dbReference type="GO" id="GO:0015074">
    <property type="term" value="P:DNA integration"/>
    <property type="evidence" value="ECO:0007669"/>
    <property type="project" value="InterPro"/>
</dbReference>
<dbReference type="PROSITE" id="PS50994">
    <property type="entry name" value="INTEGRASE"/>
    <property type="match status" value="1"/>
</dbReference>
<comment type="caution">
    <text evidence="5">The sequence shown here is derived from an EMBL/GenBank/DDBJ whole genome shotgun (WGS) entry which is preliminary data.</text>
</comment>
<dbReference type="SUPFAM" id="SSF47353">
    <property type="entry name" value="Retrovirus capsid dimerization domain-like"/>
    <property type="match status" value="1"/>
</dbReference>
<dbReference type="SUPFAM" id="SSF57756">
    <property type="entry name" value="Retrovirus zinc finger-like domains"/>
    <property type="match status" value="1"/>
</dbReference>
<dbReference type="Proteomes" id="UP001152320">
    <property type="component" value="Chromosome 6"/>
</dbReference>
<feature type="domain" description="CCHC-type" evidence="3">
    <location>
        <begin position="268"/>
        <end position="284"/>
    </location>
</feature>
<gene>
    <name evidence="5" type="ORF">HOLleu_13825</name>
</gene>
<dbReference type="GO" id="GO:0003676">
    <property type="term" value="F:nucleic acid binding"/>
    <property type="evidence" value="ECO:0007669"/>
    <property type="project" value="InterPro"/>
</dbReference>
<proteinExistence type="predicted"/>
<dbReference type="AlphaFoldDB" id="A0A9Q1C794"/>
<organism evidence="5 6">
    <name type="scientific">Holothuria leucospilota</name>
    <name type="common">Black long sea cucumber</name>
    <name type="synonym">Mertensiothuria leucospilota</name>
    <dbReference type="NCBI Taxonomy" id="206669"/>
    <lineage>
        <taxon>Eukaryota</taxon>
        <taxon>Metazoa</taxon>
        <taxon>Echinodermata</taxon>
        <taxon>Eleutherozoa</taxon>
        <taxon>Echinozoa</taxon>
        <taxon>Holothuroidea</taxon>
        <taxon>Aspidochirotacea</taxon>
        <taxon>Aspidochirotida</taxon>
        <taxon>Holothuriidae</taxon>
        <taxon>Holothuria</taxon>
    </lineage>
</organism>
<dbReference type="InterPro" id="IPR003309">
    <property type="entry name" value="SCAN_dom"/>
</dbReference>
<evidence type="ECO:0000313" key="6">
    <source>
        <dbReference type="Proteomes" id="UP001152320"/>
    </source>
</evidence>
<dbReference type="InterPro" id="IPR001878">
    <property type="entry name" value="Znf_CCHC"/>
</dbReference>
<dbReference type="Pfam" id="PF00098">
    <property type="entry name" value="zf-CCHC"/>
    <property type="match status" value="1"/>
</dbReference>
<dbReference type="Gene3D" id="4.10.60.10">
    <property type="entry name" value="Zinc finger, CCHC-type"/>
    <property type="match status" value="1"/>
</dbReference>
<dbReference type="EMBL" id="JAIZAY010000006">
    <property type="protein sequence ID" value="KAJ8039730.1"/>
    <property type="molecule type" value="Genomic_DNA"/>
</dbReference>
<dbReference type="Pfam" id="PF02023">
    <property type="entry name" value="SCAN"/>
    <property type="match status" value="1"/>
</dbReference>
<dbReference type="InterPro" id="IPR001584">
    <property type="entry name" value="Integrase_cat-core"/>
</dbReference>
<keyword evidence="1" id="KW-0863">Zinc-finger</keyword>
<feature type="region of interest" description="Disordered" evidence="2">
    <location>
        <begin position="233"/>
        <end position="256"/>
    </location>
</feature>
<dbReference type="Pfam" id="PF17921">
    <property type="entry name" value="Integrase_H2C2"/>
    <property type="match status" value="1"/>
</dbReference>
<feature type="region of interest" description="Disordered" evidence="2">
    <location>
        <begin position="19"/>
        <end position="70"/>
    </location>
</feature>
<evidence type="ECO:0000313" key="5">
    <source>
        <dbReference type="EMBL" id="KAJ8039730.1"/>
    </source>
</evidence>
<feature type="domain" description="Integrase catalytic" evidence="4">
    <location>
        <begin position="628"/>
        <end position="718"/>
    </location>
</feature>
<sequence>MGEDLGLKGKELIDFAKGLDAQARDERQKEREHQRGLKECELRIAEENAKSRSSGKTDVDPSKASPFKKPEIPCFNEKTDEIDSYLKRFERYAIATGKPKSDWAMLLSALLTGKALTVYSRLSDDDYKNYDTLKKALLFTYELNADGFRRKFRGSQPEGGETYAQFVERIKGYLKRWVDLSNTDKSFEGMLDLVVRDQFYGVCSKELRVFVKEGQPTSVKDMAARADRYVEARGKQWDKKGSTKPGPSNKLQSEQQADKLREWNKNKKCYNCSELGHVSRDCKKPKGYNASKGRNDKAAGLADESDHTPEVKERAAACQTDSEVLVGEDKLRSGLPKVSAVETNQECMPVREGYIGSSKVSVLRDTGCSTVVARKQFVDNSMFTGVNRRCVLLDGTVRDVPVAIVSIDTPYYQGEVEALVMESPLYDLILGNISGAREPQDPDPDWAPPQSESVGNDSDTVSGAVETRAQRKKRGKPLKPLRTANSEELNIGRDELIQAQKDESKFAKFYDLSKTDKVKVTRSGNEVRFVVVNNVLFRKFKLSDSKGDKEFRQVMVPERFRNKVMSVGHEAPLSGHLGVKKTYDRIASNFYWPGIQKDVKMFCMSCDICQRTISKGKISKVQLGRMPLIDTPFHRVAIDLVGPLAPVSDQGNRYILTLVDYATRFPEAVALPSIETERVAEALLGIFTRVGFPKEILTDMGSQFTSDLMREISRQKDLPDLRRFKTEGVGGRFVLNRDTLETVLQDRKKQDAACGQDVRLRLPQSLPHSSYNVSQQGEVALYYLTITDHTLADELPNCLKEQVATIYQHLIVSLPVIIGTSEEHGVVSLYLFTNSTKKVSIPLFPSSSEVTYVESIEEGENGTVTFLLDGDVMTIQAQEKVKAKDEKGVGKDFDKINGKVITTTNYPLPFDWGCELFGSHISFCQVLKEVSCDVAAVEGDVCALSTTSSGERSPASMKIVNMTGIFRDMMPYLAEAVPLESMEAESISREHASGISQQQSLLDLRWFKSVGVAGTFVVNREVLEQVLQNRKQQDAACGQDVKLQLPQSLPHSSYNVSREGEVLFSYGTIIDNTLSDELPDCLKDKVATSYQQLMIAMPVILGMTEEHGLLFLHFFTNSTRRFRFLTVLATVR</sequence>
<accession>A0A9Q1C794</accession>
<feature type="region of interest" description="Disordered" evidence="2">
    <location>
        <begin position="283"/>
        <end position="309"/>
    </location>
</feature>
<evidence type="ECO:0000259" key="3">
    <source>
        <dbReference type="PROSITE" id="PS50158"/>
    </source>
</evidence>
<dbReference type="OrthoDB" id="418169at2759"/>
<protein>
    <submittedName>
        <fullName evidence="5">Protein NYNRIN</fullName>
    </submittedName>
</protein>